<accession>Q17791</accession>
<dbReference type="PaxDb" id="6239-C07E3.8"/>
<sequence>MIFHDVVESDLHDWECDDDYVCKFCTVRVNNWKIEIYQLWHYFFFLKDVVGVIVRKLNIAIDRDYTCEGLHVAGLIGYDYDKVEEYTGMCTICKLGDCGGMCRRVVEHCKKCGPIQEGVFETPFEKPHHFESLEITSFTIDCLLYGNRFRPTLVNFKNAPITVDSLSINAPSSGIPKVFLSAMMISKWKVKTLHLVVVGKNILNEVTVIDSKNLRGFPVCNGGASVKFDWKNA</sequence>
<dbReference type="EMBL" id="BX284602">
    <property type="protein sequence ID" value="CAA90099.2"/>
    <property type="molecule type" value="Genomic_DNA"/>
</dbReference>
<dbReference type="GO" id="GO:0046920">
    <property type="term" value="F:alpha-(1-&gt;3)-fucosyltransferase activity"/>
    <property type="evidence" value="ECO:0000318"/>
    <property type="project" value="GO_Central"/>
</dbReference>
<evidence type="ECO:0000313" key="2">
    <source>
        <dbReference type="Proteomes" id="UP000001940"/>
    </source>
</evidence>
<dbReference type="Proteomes" id="UP000001940">
    <property type="component" value="Chromosome II"/>
</dbReference>
<dbReference type="GeneID" id="182373"/>
<dbReference type="InParanoid" id="Q17791"/>
<dbReference type="AlphaFoldDB" id="Q17791"/>
<organism evidence="1 2">
    <name type="scientific">Caenorhabditis elegans</name>
    <dbReference type="NCBI Taxonomy" id="6239"/>
    <lineage>
        <taxon>Eukaryota</taxon>
        <taxon>Metazoa</taxon>
        <taxon>Ecdysozoa</taxon>
        <taxon>Nematoda</taxon>
        <taxon>Chromadorea</taxon>
        <taxon>Rhabditida</taxon>
        <taxon>Rhabditina</taxon>
        <taxon>Rhabditomorpha</taxon>
        <taxon>Rhabditoidea</taxon>
        <taxon>Rhabditidae</taxon>
        <taxon>Peloderinae</taxon>
        <taxon>Caenorhabditis</taxon>
    </lineage>
</organism>
<gene>
    <name evidence="1 3" type="ORF">C07E3.8</name>
    <name evidence="1" type="ORF">CELE_C07E3.8</name>
</gene>
<dbReference type="UCSC" id="C07E3.8">
    <property type="organism name" value="c. elegans"/>
</dbReference>
<dbReference type="InterPro" id="IPR009497">
    <property type="entry name" value="Regulator_protein_PHA-1"/>
</dbReference>
<reference evidence="1 2" key="1">
    <citation type="journal article" date="1998" name="Science">
        <title>Genome sequence of the nematode C. elegans: a platform for investigating biology.</title>
        <authorList>
            <consortium name="The C. elegans sequencing consortium"/>
            <person name="Sulson J.E."/>
            <person name="Waterston R."/>
        </authorList>
    </citation>
    <scope>NUCLEOTIDE SEQUENCE [LARGE SCALE GENOMIC DNA]</scope>
    <source>
        <strain evidence="1 2">Bristol N2</strain>
    </source>
</reference>
<dbReference type="Bgee" id="WBGene00007418">
    <property type="expression patterns" value="Expressed in embryo and 1 other cell type or tissue"/>
</dbReference>
<evidence type="ECO:0000313" key="3">
    <source>
        <dbReference type="WormBase" id="C07E3.8"/>
    </source>
</evidence>
<dbReference type="AGR" id="WB:WBGene00007418"/>
<keyword evidence="2" id="KW-1185">Reference proteome</keyword>
<dbReference type="KEGG" id="cel:CELE_C07E3.8"/>
<dbReference type="HOGENOM" id="CLU_1190783_0_0_1"/>
<dbReference type="PhylomeDB" id="Q17791"/>
<evidence type="ECO:0000313" key="1">
    <source>
        <dbReference type="EMBL" id="CAA90099.2"/>
    </source>
</evidence>
<dbReference type="RefSeq" id="NP_496229.2">
    <property type="nucleotide sequence ID" value="NM_063828.4"/>
</dbReference>
<dbReference type="Pfam" id="PF06542">
    <property type="entry name" value="PHA-1"/>
    <property type="match status" value="1"/>
</dbReference>
<dbReference type="WormBase" id="C07E3.8">
    <property type="protein sequence ID" value="CE43336"/>
    <property type="gene ID" value="WBGene00007418"/>
</dbReference>
<dbReference type="CTD" id="182373"/>
<protein>
    <submittedName>
        <fullName evidence="1">DUF223 domain-containing protein</fullName>
    </submittedName>
</protein>
<proteinExistence type="predicted"/>
<name>Q17791_CAEEL</name>